<dbReference type="AlphaFoldDB" id="A0A0A9H1E9"/>
<dbReference type="EMBL" id="GBRH01168302">
    <property type="protein sequence ID" value="JAE29594.1"/>
    <property type="molecule type" value="Transcribed_RNA"/>
</dbReference>
<protein>
    <submittedName>
        <fullName evidence="1">Uncharacterized protein</fullName>
    </submittedName>
</protein>
<name>A0A0A9H1E9_ARUDO</name>
<organism evidence="1">
    <name type="scientific">Arundo donax</name>
    <name type="common">Giant reed</name>
    <name type="synonym">Donax arundinaceus</name>
    <dbReference type="NCBI Taxonomy" id="35708"/>
    <lineage>
        <taxon>Eukaryota</taxon>
        <taxon>Viridiplantae</taxon>
        <taxon>Streptophyta</taxon>
        <taxon>Embryophyta</taxon>
        <taxon>Tracheophyta</taxon>
        <taxon>Spermatophyta</taxon>
        <taxon>Magnoliopsida</taxon>
        <taxon>Liliopsida</taxon>
        <taxon>Poales</taxon>
        <taxon>Poaceae</taxon>
        <taxon>PACMAD clade</taxon>
        <taxon>Arundinoideae</taxon>
        <taxon>Arundineae</taxon>
        <taxon>Arundo</taxon>
    </lineage>
</organism>
<sequence length="55" mass="6382">MNTLYMAATHLGNVLHANKSKTLFSQPINPKLYSVNLIYCYLNDWNLVNTFQIHI</sequence>
<reference evidence="1" key="1">
    <citation type="submission" date="2014-09" db="EMBL/GenBank/DDBJ databases">
        <authorList>
            <person name="Magalhaes I.L.F."/>
            <person name="Oliveira U."/>
            <person name="Santos F.R."/>
            <person name="Vidigal T.H.D.A."/>
            <person name="Brescovit A.D."/>
            <person name="Santos A.J."/>
        </authorList>
    </citation>
    <scope>NUCLEOTIDE SEQUENCE</scope>
    <source>
        <tissue evidence="1">Shoot tissue taken approximately 20 cm above the soil surface</tissue>
    </source>
</reference>
<evidence type="ECO:0000313" key="1">
    <source>
        <dbReference type="EMBL" id="JAE29594.1"/>
    </source>
</evidence>
<reference evidence="1" key="2">
    <citation type="journal article" date="2015" name="Data Brief">
        <title>Shoot transcriptome of the giant reed, Arundo donax.</title>
        <authorList>
            <person name="Barrero R.A."/>
            <person name="Guerrero F.D."/>
            <person name="Moolhuijzen P."/>
            <person name="Goolsby J.A."/>
            <person name="Tidwell J."/>
            <person name="Bellgard S.E."/>
            <person name="Bellgard M.I."/>
        </authorList>
    </citation>
    <scope>NUCLEOTIDE SEQUENCE</scope>
    <source>
        <tissue evidence="1">Shoot tissue taken approximately 20 cm above the soil surface</tissue>
    </source>
</reference>
<proteinExistence type="predicted"/>
<accession>A0A0A9H1E9</accession>